<dbReference type="RefSeq" id="WP_382366400.1">
    <property type="nucleotide sequence ID" value="NZ_JBHLWV010000055.1"/>
</dbReference>
<evidence type="ECO:0000256" key="1">
    <source>
        <dbReference type="ARBA" id="ARBA00002494"/>
    </source>
</evidence>
<protein>
    <recommendedName>
        <fullName evidence="2">Cytochrome bc1 complex Rieske iron-sulfur subunit</fullName>
    </recommendedName>
    <alternativeName>
        <fullName evidence="8">Cytochrome bc1 reductase complex subunit QcrA</fullName>
    </alternativeName>
</protein>
<comment type="cofactor">
    <cofactor evidence="9">
        <name>[2Fe-2S] cluster</name>
        <dbReference type="ChEBI" id="CHEBI:190135"/>
    </cofactor>
</comment>
<dbReference type="Pfam" id="PF00355">
    <property type="entry name" value="Rieske"/>
    <property type="match status" value="1"/>
</dbReference>
<sequence length="159" mass="16218">MMNQPHDAPDAQACEGCPGTDRHPNFGRRAVLAGAGAAAVTLTAAACTTSPPPKKPEPTVELPDGSVILTTVDQVPVNSGLLVGDTELVLVTQPEAGTFRAFSAVCPHAGCTVNVSGAELVCPCHGSHFTLDGSRTEGPAPSGLEPIDVEVRGTDIVRV</sequence>
<evidence type="ECO:0000256" key="3">
    <source>
        <dbReference type="ARBA" id="ARBA00022714"/>
    </source>
</evidence>
<evidence type="ECO:0000256" key="6">
    <source>
        <dbReference type="ARBA" id="ARBA00023014"/>
    </source>
</evidence>
<evidence type="ECO:0000256" key="5">
    <source>
        <dbReference type="ARBA" id="ARBA00023004"/>
    </source>
</evidence>
<dbReference type="EMBL" id="JBHLWV010000055">
    <property type="protein sequence ID" value="MFC0316582.1"/>
    <property type="molecule type" value="Genomic_DNA"/>
</dbReference>
<keyword evidence="3" id="KW-0001">2Fe-2S</keyword>
<dbReference type="Proteomes" id="UP001589783">
    <property type="component" value="Unassembled WGS sequence"/>
</dbReference>
<evidence type="ECO:0000256" key="2">
    <source>
        <dbReference type="ARBA" id="ARBA00015816"/>
    </source>
</evidence>
<dbReference type="CDD" id="cd03467">
    <property type="entry name" value="Rieske"/>
    <property type="match status" value="1"/>
</dbReference>
<dbReference type="InterPro" id="IPR017941">
    <property type="entry name" value="Rieske_2Fe-2S"/>
</dbReference>
<evidence type="ECO:0000313" key="12">
    <source>
        <dbReference type="Proteomes" id="UP001589783"/>
    </source>
</evidence>
<dbReference type="PROSITE" id="PS51318">
    <property type="entry name" value="TAT"/>
    <property type="match status" value="1"/>
</dbReference>
<organism evidence="11 12">
    <name type="scientific">Gordonia phosphorivorans</name>
    <dbReference type="NCBI Taxonomy" id="1056982"/>
    <lineage>
        <taxon>Bacteria</taxon>
        <taxon>Bacillati</taxon>
        <taxon>Actinomycetota</taxon>
        <taxon>Actinomycetes</taxon>
        <taxon>Mycobacteriales</taxon>
        <taxon>Gordoniaceae</taxon>
        <taxon>Gordonia</taxon>
    </lineage>
</organism>
<evidence type="ECO:0000256" key="7">
    <source>
        <dbReference type="ARBA" id="ARBA00023157"/>
    </source>
</evidence>
<dbReference type="PANTHER" id="PTHR10134">
    <property type="entry name" value="CYTOCHROME B-C1 COMPLEX SUBUNIT RIESKE, MITOCHONDRIAL"/>
    <property type="match status" value="1"/>
</dbReference>
<evidence type="ECO:0000256" key="9">
    <source>
        <dbReference type="ARBA" id="ARBA00034078"/>
    </source>
</evidence>
<reference evidence="11 12" key="1">
    <citation type="submission" date="2024-09" db="EMBL/GenBank/DDBJ databases">
        <authorList>
            <person name="Sun Q."/>
            <person name="Mori K."/>
        </authorList>
    </citation>
    <scope>NUCLEOTIDE SEQUENCE [LARGE SCALE GENOMIC DNA]</scope>
    <source>
        <strain evidence="11 12">CCM 7957</strain>
    </source>
</reference>
<evidence type="ECO:0000256" key="4">
    <source>
        <dbReference type="ARBA" id="ARBA00022723"/>
    </source>
</evidence>
<dbReference type="InterPro" id="IPR005805">
    <property type="entry name" value="Rieske_Fe-S_prot_C"/>
</dbReference>
<comment type="caution">
    <text evidence="11">The sequence shown here is derived from an EMBL/GenBank/DDBJ whole genome shotgun (WGS) entry which is preliminary data.</text>
</comment>
<dbReference type="InterPro" id="IPR014349">
    <property type="entry name" value="Rieske_Fe-S_prot"/>
</dbReference>
<dbReference type="SUPFAM" id="SSF50022">
    <property type="entry name" value="ISP domain"/>
    <property type="match status" value="1"/>
</dbReference>
<dbReference type="PRINTS" id="PR00162">
    <property type="entry name" value="RIESKE"/>
</dbReference>
<evidence type="ECO:0000256" key="8">
    <source>
        <dbReference type="ARBA" id="ARBA00029586"/>
    </source>
</evidence>
<keyword evidence="12" id="KW-1185">Reference proteome</keyword>
<dbReference type="InterPro" id="IPR036922">
    <property type="entry name" value="Rieske_2Fe-2S_sf"/>
</dbReference>
<evidence type="ECO:0000259" key="10">
    <source>
        <dbReference type="PROSITE" id="PS51296"/>
    </source>
</evidence>
<accession>A0ABV6HDA8</accession>
<keyword evidence="6" id="KW-0411">Iron-sulfur</keyword>
<keyword evidence="7" id="KW-1015">Disulfide bond</keyword>
<name>A0ABV6HDA8_9ACTN</name>
<evidence type="ECO:0000313" key="11">
    <source>
        <dbReference type="EMBL" id="MFC0316582.1"/>
    </source>
</evidence>
<dbReference type="InterPro" id="IPR006311">
    <property type="entry name" value="TAT_signal"/>
</dbReference>
<dbReference type="PROSITE" id="PS51296">
    <property type="entry name" value="RIESKE"/>
    <property type="match status" value="1"/>
</dbReference>
<dbReference type="Gene3D" id="2.102.10.10">
    <property type="entry name" value="Rieske [2Fe-2S] iron-sulphur domain"/>
    <property type="match status" value="1"/>
</dbReference>
<keyword evidence="4" id="KW-0479">Metal-binding</keyword>
<keyword evidence="5" id="KW-0408">Iron</keyword>
<comment type="function">
    <text evidence="1">Iron-sulfur subunit of the cytochrome bc1 complex, an essential component of the respiratory electron transport chain required for ATP synthesis. The bc1 complex catalyzes the oxidation of menaquinol and the reduction of cytochrome c in the respiratory chain. The bc1 complex operates through a Q-cycle mechanism that couples electron transfer to generation of the proton gradient that drives ATP synthesis.</text>
</comment>
<proteinExistence type="predicted"/>
<gene>
    <name evidence="11" type="ORF">ACFFJD_17200</name>
</gene>
<feature type="domain" description="Rieske" evidence="10">
    <location>
        <begin position="89"/>
        <end position="158"/>
    </location>
</feature>